<accession>A0A2H0UBI1</accession>
<dbReference type="Proteomes" id="UP000231192">
    <property type="component" value="Unassembled WGS sequence"/>
</dbReference>
<dbReference type="InterPro" id="IPR005754">
    <property type="entry name" value="Sortase"/>
</dbReference>
<comment type="caution">
    <text evidence="3">The sequence shown here is derived from an EMBL/GenBank/DDBJ whole genome shotgun (WGS) entry which is preliminary data.</text>
</comment>
<evidence type="ECO:0000313" key="3">
    <source>
        <dbReference type="EMBL" id="PIR83769.1"/>
    </source>
</evidence>
<name>A0A2H0UBI1_9BACT</name>
<sequence>MTEYNSHISSEKGLPTGRQAPKRVYLAAFIVVFFTTISAADSIGFVPCQIDGTCSAGTESLALSSLPELGTEQATSYELPASSILPERMKISAVDIDLPVQNPSTRDIAALDELLKNGPARYVDSAKLGEKGNVLIFAHSSHLPVVRNQMYKAFNRIPELQTGDSIVIEGDGKSYLYSVTSIRTANAEEAIIDLSPTLGKKLTLVTCDTLTGKSSRYILEADFVGTL</sequence>
<dbReference type="Gene3D" id="2.40.260.10">
    <property type="entry name" value="Sortase"/>
    <property type="match status" value="1"/>
</dbReference>
<keyword evidence="2" id="KW-0812">Transmembrane</keyword>
<keyword evidence="2" id="KW-1133">Transmembrane helix</keyword>
<dbReference type="GO" id="GO:0016787">
    <property type="term" value="F:hydrolase activity"/>
    <property type="evidence" value="ECO:0007669"/>
    <property type="project" value="UniProtKB-KW"/>
</dbReference>
<evidence type="ECO:0000256" key="2">
    <source>
        <dbReference type="SAM" id="Phobius"/>
    </source>
</evidence>
<reference evidence="4" key="1">
    <citation type="submission" date="2017-09" db="EMBL/GenBank/DDBJ databases">
        <title>Depth-based differentiation of microbial function through sediment-hosted aquifers and enrichment of novel symbionts in the deep terrestrial subsurface.</title>
        <authorList>
            <person name="Probst A.J."/>
            <person name="Ladd B."/>
            <person name="Jarett J.K."/>
            <person name="Geller-Mcgrath D.E."/>
            <person name="Sieber C.M.K."/>
            <person name="Emerson J.B."/>
            <person name="Anantharaman K."/>
            <person name="Thomas B.C."/>
            <person name="Malmstrom R."/>
            <person name="Stieglmeier M."/>
            <person name="Klingl A."/>
            <person name="Woyke T."/>
            <person name="Ryan C.M."/>
            <person name="Banfield J.F."/>
        </authorList>
    </citation>
    <scope>NUCLEOTIDE SEQUENCE [LARGE SCALE GENOMIC DNA]</scope>
</reference>
<keyword evidence="2" id="KW-0472">Membrane</keyword>
<dbReference type="AlphaFoldDB" id="A0A2H0UBI1"/>
<gene>
    <name evidence="3" type="ORF">COU18_03805</name>
</gene>
<dbReference type="Pfam" id="PF04203">
    <property type="entry name" value="Sortase"/>
    <property type="match status" value="1"/>
</dbReference>
<dbReference type="EMBL" id="PFBK01000008">
    <property type="protein sequence ID" value="PIR83769.1"/>
    <property type="molecule type" value="Genomic_DNA"/>
</dbReference>
<evidence type="ECO:0008006" key="5">
    <source>
        <dbReference type="Google" id="ProtNLM"/>
    </source>
</evidence>
<protein>
    <recommendedName>
        <fullName evidence="5">Sortase</fullName>
    </recommendedName>
</protein>
<evidence type="ECO:0000256" key="1">
    <source>
        <dbReference type="ARBA" id="ARBA00022801"/>
    </source>
</evidence>
<proteinExistence type="predicted"/>
<organism evidence="3 4">
    <name type="scientific">Candidatus Kaiserbacteria bacterium CG10_big_fil_rev_8_21_14_0_10_51_14</name>
    <dbReference type="NCBI Taxonomy" id="1974610"/>
    <lineage>
        <taxon>Bacteria</taxon>
        <taxon>Candidatus Kaiseribacteriota</taxon>
    </lineage>
</organism>
<dbReference type="SUPFAM" id="SSF63817">
    <property type="entry name" value="Sortase"/>
    <property type="match status" value="1"/>
</dbReference>
<keyword evidence="1" id="KW-0378">Hydrolase</keyword>
<dbReference type="InterPro" id="IPR023365">
    <property type="entry name" value="Sortase_dom-sf"/>
</dbReference>
<feature type="transmembrane region" description="Helical" evidence="2">
    <location>
        <begin position="24"/>
        <end position="46"/>
    </location>
</feature>
<evidence type="ECO:0000313" key="4">
    <source>
        <dbReference type="Proteomes" id="UP000231192"/>
    </source>
</evidence>